<evidence type="ECO:0000313" key="5">
    <source>
        <dbReference type="Proteomes" id="UP000316270"/>
    </source>
</evidence>
<gene>
    <name evidence="4" type="ORF">FKW77_007954</name>
</gene>
<accession>A0A517LFX8</accession>
<organism evidence="4 5">
    <name type="scientific">Venturia effusa</name>
    <dbReference type="NCBI Taxonomy" id="50376"/>
    <lineage>
        <taxon>Eukaryota</taxon>
        <taxon>Fungi</taxon>
        <taxon>Dikarya</taxon>
        <taxon>Ascomycota</taxon>
        <taxon>Pezizomycotina</taxon>
        <taxon>Dothideomycetes</taxon>
        <taxon>Pleosporomycetidae</taxon>
        <taxon>Venturiales</taxon>
        <taxon>Venturiaceae</taxon>
        <taxon>Venturia</taxon>
    </lineage>
</organism>
<dbReference type="InterPro" id="IPR005089">
    <property type="entry name" value="CBM19"/>
</dbReference>
<feature type="compositionally biased region" description="Low complexity" evidence="1">
    <location>
        <begin position="343"/>
        <end position="358"/>
    </location>
</feature>
<dbReference type="EMBL" id="CP042195">
    <property type="protein sequence ID" value="QDS74558.1"/>
    <property type="molecule type" value="Genomic_DNA"/>
</dbReference>
<name>A0A517LFX8_9PEZI</name>
<keyword evidence="5" id="KW-1185">Reference proteome</keyword>
<evidence type="ECO:0000259" key="3">
    <source>
        <dbReference type="Pfam" id="PF03427"/>
    </source>
</evidence>
<sequence length="414" mass="40736">MKSTSCFVASALLVSSAQAHISMQSPLPYNELYDTAPLNPSGSDFPCKKGDTGYSAKSVANATVGQPIQISFKGSADHNGGSCQFVLSKDGFSSLAPTSKFKVIYSVMGGCPGISGTENTYSVPIPTEVPSGSYTMGWTWFNKVGNREMYMNCASMSISGGSGTDAEFSSLPDMAVYNINSVNDCKTIETGDVQFPNPGKYVLTAPGFTPKPPTGSCATGGSGASIAPGTSTGGGSVAPGGGSSGGSSGAGGSPTAGSPGTGSTGGFDDGQYHPDGSGAGKASASIKAPSATSPVATTLMTTATPAAGPSESGILAAPALPSPNPANGTSGPSGGFIGNTPLPSAAAPSGASSIPAPATGQTCSTEGAVVCSPDGTRFGICNFGKVQFMAVAEGTKCTGNGIIGRRARKVRSSV</sequence>
<feature type="domain" description="Carbohydrate-binding module family 19" evidence="3">
    <location>
        <begin position="347"/>
        <end position="397"/>
    </location>
</feature>
<dbReference type="PANTHER" id="PTHR36182">
    <property type="entry name" value="PROTEIN, PUTATIVE (AFU_ORTHOLOGUE AFUA_6G10930)-RELATED"/>
    <property type="match status" value="1"/>
</dbReference>
<keyword evidence="2" id="KW-0732">Signal</keyword>
<dbReference type="GO" id="GO:0006032">
    <property type="term" value="P:chitin catabolic process"/>
    <property type="evidence" value="ECO:0007669"/>
    <property type="project" value="InterPro"/>
</dbReference>
<dbReference type="Gene3D" id="2.70.50.70">
    <property type="match status" value="1"/>
</dbReference>
<feature type="signal peptide" evidence="2">
    <location>
        <begin position="1"/>
        <end position="19"/>
    </location>
</feature>
<feature type="chain" id="PRO_5022001414" description="Carbohydrate-binding module family 19 domain-containing protein" evidence="2">
    <location>
        <begin position="20"/>
        <end position="414"/>
    </location>
</feature>
<proteinExistence type="predicted"/>
<dbReference type="GO" id="GO:0008061">
    <property type="term" value="F:chitin binding"/>
    <property type="evidence" value="ECO:0007669"/>
    <property type="project" value="InterPro"/>
</dbReference>
<feature type="compositionally biased region" description="Gly residues" evidence="1">
    <location>
        <begin position="231"/>
        <end position="268"/>
    </location>
</feature>
<dbReference type="AlphaFoldDB" id="A0A517LFX8"/>
<dbReference type="PANTHER" id="PTHR36182:SF2">
    <property type="entry name" value="LYTIC POLYSACCHARIDE MONOOXYGENASE"/>
    <property type="match status" value="1"/>
</dbReference>
<evidence type="ECO:0000256" key="1">
    <source>
        <dbReference type="SAM" id="MobiDB-lite"/>
    </source>
</evidence>
<protein>
    <recommendedName>
        <fullName evidence="3">Carbohydrate-binding module family 19 domain-containing protein</fullName>
    </recommendedName>
</protein>
<dbReference type="Proteomes" id="UP000316270">
    <property type="component" value="Chromosome 11"/>
</dbReference>
<dbReference type="OrthoDB" id="2342176at2759"/>
<evidence type="ECO:0000313" key="4">
    <source>
        <dbReference type="EMBL" id="QDS74558.1"/>
    </source>
</evidence>
<evidence type="ECO:0000256" key="2">
    <source>
        <dbReference type="SAM" id="SignalP"/>
    </source>
</evidence>
<reference evidence="4 5" key="1">
    <citation type="submission" date="2019-07" db="EMBL/GenBank/DDBJ databases">
        <title>Finished genome of Venturia effusa.</title>
        <authorList>
            <person name="Young C.A."/>
            <person name="Cox M.P."/>
            <person name="Ganley A.R.D."/>
            <person name="David W.J."/>
        </authorList>
    </citation>
    <scope>NUCLEOTIDE SEQUENCE [LARGE SCALE GENOMIC DNA]</scope>
    <source>
        <strain evidence="5">albino</strain>
    </source>
</reference>
<feature type="region of interest" description="Disordered" evidence="1">
    <location>
        <begin position="213"/>
        <end position="286"/>
    </location>
</feature>
<dbReference type="Pfam" id="PF03427">
    <property type="entry name" value="CBM_19"/>
    <property type="match status" value="1"/>
</dbReference>
<feature type="compositionally biased region" description="Low complexity" evidence="1">
    <location>
        <begin position="303"/>
        <end position="319"/>
    </location>
</feature>
<feature type="region of interest" description="Disordered" evidence="1">
    <location>
        <begin position="303"/>
        <end position="363"/>
    </location>
</feature>